<evidence type="ECO:0000313" key="8">
    <source>
        <dbReference type="EMBL" id="GAF09698.1"/>
    </source>
</evidence>
<dbReference type="EMBL" id="BAVZ01000014">
    <property type="protein sequence ID" value="GAF09698.1"/>
    <property type="molecule type" value="Genomic_DNA"/>
</dbReference>
<keyword evidence="3 7" id="KW-0812">Transmembrane</keyword>
<evidence type="ECO:0000256" key="5">
    <source>
        <dbReference type="ARBA" id="ARBA00023136"/>
    </source>
</evidence>
<dbReference type="STRING" id="1236976.JCM16418_3852"/>
<dbReference type="eggNOG" id="COG3190">
    <property type="taxonomic scope" value="Bacteria"/>
</dbReference>
<dbReference type="OrthoDB" id="2376965at2"/>
<evidence type="ECO:0000256" key="4">
    <source>
        <dbReference type="ARBA" id="ARBA00022989"/>
    </source>
</evidence>
<comment type="subcellular location">
    <subcellularLocation>
        <location evidence="1">Cell membrane</location>
    </subcellularLocation>
</comment>
<dbReference type="Proteomes" id="UP000019364">
    <property type="component" value="Unassembled WGS sequence"/>
</dbReference>
<dbReference type="RefSeq" id="WP_036651476.1">
    <property type="nucleotide sequence ID" value="NZ_BAVZ01000014.1"/>
</dbReference>
<evidence type="ECO:0000313" key="9">
    <source>
        <dbReference type="Proteomes" id="UP000019364"/>
    </source>
</evidence>
<proteinExistence type="predicted"/>
<gene>
    <name evidence="8" type="ORF">JCM16418_3852</name>
</gene>
<evidence type="ECO:0000256" key="7">
    <source>
        <dbReference type="SAM" id="Phobius"/>
    </source>
</evidence>
<keyword evidence="8" id="KW-0282">Flagellum</keyword>
<dbReference type="Pfam" id="PF04347">
    <property type="entry name" value="FliO"/>
    <property type="match status" value="1"/>
</dbReference>
<keyword evidence="8" id="KW-0969">Cilium</keyword>
<feature type="region of interest" description="Disordered" evidence="6">
    <location>
        <begin position="158"/>
        <end position="177"/>
    </location>
</feature>
<keyword evidence="8" id="KW-0966">Cell projection</keyword>
<keyword evidence="5 7" id="KW-0472">Membrane</keyword>
<protein>
    <submittedName>
        <fullName evidence="8">Flagellar biosynthesis protein FliZ</fullName>
    </submittedName>
</protein>
<comment type="caution">
    <text evidence="8">The sequence shown here is derived from an EMBL/GenBank/DDBJ whole genome shotgun (WGS) entry which is preliminary data.</text>
</comment>
<dbReference type="GO" id="GO:0044781">
    <property type="term" value="P:bacterial-type flagellum organization"/>
    <property type="evidence" value="ECO:0007669"/>
    <property type="project" value="InterPro"/>
</dbReference>
<sequence>MSTPDTSLPSTGSNALYLMYVIFVLIIIVGLIIILIRFLGRKNKTWFSNRSVRTLGTVGLGPNKSLQIIEIGNKIYLVGVGEDIRLVDKISDPDEVALILASFEQESANQVGSLSPFIANMISKLRKQKVVSEDIELEDTSSFHEVFDDKLRRMSSRKEKMKEILRDDNTTDRLRDP</sequence>
<reference evidence="8 9" key="1">
    <citation type="journal article" date="2014" name="Genome Announc.">
        <title>Draft Genome Sequence of Paenibacillus pini JCM 16418T, Isolated from the Rhizosphere of Pine Tree.</title>
        <authorList>
            <person name="Yuki M."/>
            <person name="Oshima K."/>
            <person name="Suda W."/>
            <person name="Oshida Y."/>
            <person name="Kitamura K."/>
            <person name="Iida Y."/>
            <person name="Hattori M."/>
            <person name="Ohkuma M."/>
        </authorList>
    </citation>
    <scope>NUCLEOTIDE SEQUENCE [LARGE SCALE GENOMIC DNA]</scope>
    <source>
        <strain evidence="8 9">JCM 16418</strain>
    </source>
</reference>
<keyword evidence="9" id="KW-1185">Reference proteome</keyword>
<dbReference type="InterPro" id="IPR022781">
    <property type="entry name" value="Flagellar_biosynth_FliO"/>
</dbReference>
<dbReference type="GO" id="GO:0016020">
    <property type="term" value="C:membrane"/>
    <property type="evidence" value="ECO:0007669"/>
    <property type="project" value="InterPro"/>
</dbReference>
<evidence type="ECO:0000256" key="2">
    <source>
        <dbReference type="ARBA" id="ARBA00022475"/>
    </source>
</evidence>
<feature type="transmembrane region" description="Helical" evidence="7">
    <location>
        <begin position="17"/>
        <end position="40"/>
    </location>
</feature>
<evidence type="ECO:0000256" key="1">
    <source>
        <dbReference type="ARBA" id="ARBA00004236"/>
    </source>
</evidence>
<organism evidence="8 9">
    <name type="scientific">Paenibacillus pini JCM 16418</name>
    <dbReference type="NCBI Taxonomy" id="1236976"/>
    <lineage>
        <taxon>Bacteria</taxon>
        <taxon>Bacillati</taxon>
        <taxon>Bacillota</taxon>
        <taxon>Bacilli</taxon>
        <taxon>Bacillales</taxon>
        <taxon>Paenibacillaceae</taxon>
        <taxon>Paenibacillus</taxon>
    </lineage>
</organism>
<keyword evidence="2" id="KW-1003">Cell membrane</keyword>
<evidence type="ECO:0000256" key="3">
    <source>
        <dbReference type="ARBA" id="ARBA00022692"/>
    </source>
</evidence>
<dbReference type="AlphaFoldDB" id="W7YQH0"/>
<keyword evidence="4 7" id="KW-1133">Transmembrane helix</keyword>
<evidence type="ECO:0000256" key="6">
    <source>
        <dbReference type="SAM" id="MobiDB-lite"/>
    </source>
</evidence>
<name>W7YQH0_9BACL</name>
<accession>W7YQH0</accession>